<dbReference type="Gene3D" id="3.40.50.1820">
    <property type="entry name" value="alpha/beta hydrolase"/>
    <property type="match status" value="1"/>
</dbReference>
<keyword evidence="3" id="KW-1133">Transmembrane helix</keyword>
<comment type="similarity">
    <text evidence="2">Belongs to the AB hydrolase superfamily. Epoxide hydrolase family.</text>
</comment>
<dbReference type="InterPro" id="IPR000639">
    <property type="entry name" value="Epox_hydrolase-like"/>
</dbReference>
<keyword evidence="1" id="KW-0378">Hydrolase</keyword>
<evidence type="ECO:0000259" key="4">
    <source>
        <dbReference type="Pfam" id="PF00561"/>
    </source>
</evidence>
<proteinExistence type="inferred from homology"/>
<organism evidence="5 6">
    <name type="scientific">Loxostege sticticalis</name>
    <name type="common">Beet webworm moth</name>
    <dbReference type="NCBI Taxonomy" id="481309"/>
    <lineage>
        <taxon>Eukaryota</taxon>
        <taxon>Metazoa</taxon>
        <taxon>Ecdysozoa</taxon>
        <taxon>Arthropoda</taxon>
        <taxon>Hexapoda</taxon>
        <taxon>Insecta</taxon>
        <taxon>Pterygota</taxon>
        <taxon>Neoptera</taxon>
        <taxon>Endopterygota</taxon>
        <taxon>Lepidoptera</taxon>
        <taxon>Glossata</taxon>
        <taxon>Ditrysia</taxon>
        <taxon>Pyraloidea</taxon>
        <taxon>Crambidae</taxon>
        <taxon>Pyraustinae</taxon>
        <taxon>Loxostege</taxon>
    </lineage>
</organism>
<name>A0ABD0T8U2_LOXSC</name>
<sequence>MELTTHLYRFTVVNVLTVFYNLLVLLLIGLNSVKSLFVNSSTPKRKLEPPACLTDPKYGVHKYIKVNNVKLHYVESGDPTKPLMLFLHGFPEFWYSWRYQILEFQKDYWCIAVDMRGYGDSEKPDGLAPYHLKELIEDVRDLIRQLGREKCILVSHDWGGLIACKFRDIYPDVLSGIVLLASLSQEAWLHAVWNNPEQKKKSWYVFALRWPCITERFLQMDNLAIFDKGMMVPGKDTITAQDIECYKYWFGKQFAFTPPLNYYRANFSYCLPEKQVKGKVPMLVTLAANDLFIDTSVLDLMKKEYDDAETVLIENCSHFLQQEEPEKANKAIREFLAKHKI</sequence>
<gene>
    <name evidence="5" type="ORF">ABMA28_016405</name>
</gene>
<dbReference type="PANTHER" id="PTHR43329">
    <property type="entry name" value="EPOXIDE HYDROLASE"/>
    <property type="match status" value="1"/>
</dbReference>
<dbReference type="SUPFAM" id="SSF53474">
    <property type="entry name" value="alpha/beta-Hydrolases"/>
    <property type="match status" value="1"/>
</dbReference>
<dbReference type="Proteomes" id="UP001549921">
    <property type="component" value="Unassembled WGS sequence"/>
</dbReference>
<dbReference type="Pfam" id="PF00561">
    <property type="entry name" value="Abhydrolase_1"/>
    <property type="match status" value="1"/>
</dbReference>
<keyword evidence="3" id="KW-0472">Membrane</keyword>
<dbReference type="AlphaFoldDB" id="A0ABD0T8U2"/>
<reference evidence="5 6" key="1">
    <citation type="submission" date="2024-06" db="EMBL/GenBank/DDBJ databases">
        <title>A chromosome-level genome assembly of beet webworm, Loxostege sticticalis.</title>
        <authorList>
            <person name="Zhang Y."/>
        </authorList>
    </citation>
    <scope>NUCLEOTIDE SEQUENCE [LARGE SCALE GENOMIC DNA]</scope>
    <source>
        <strain evidence="5">AQ028</strain>
        <tissue evidence="5">Male pupae</tissue>
    </source>
</reference>
<keyword evidence="3" id="KW-0812">Transmembrane</keyword>
<dbReference type="EMBL" id="JBEDNZ010000008">
    <property type="protein sequence ID" value="KAL0839766.1"/>
    <property type="molecule type" value="Genomic_DNA"/>
</dbReference>
<evidence type="ECO:0000313" key="6">
    <source>
        <dbReference type="Proteomes" id="UP001549921"/>
    </source>
</evidence>
<accession>A0ABD0T8U2</accession>
<dbReference type="InterPro" id="IPR029058">
    <property type="entry name" value="AB_hydrolase_fold"/>
</dbReference>
<evidence type="ECO:0000256" key="2">
    <source>
        <dbReference type="ARBA" id="ARBA00038334"/>
    </source>
</evidence>
<dbReference type="InterPro" id="IPR000073">
    <property type="entry name" value="AB_hydrolase_1"/>
</dbReference>
<comment type="caution">
    <text evidence="5">The sequence shown here is derived from an EMBL/GenBank/DDBJ whole genome shotgun (WGS) entry which is preliminary data.</text>
</comment>
<evidence type="ECO:0000313" key="5">
    <source>
        <dbReference type="EMBL" id="KAL0839766.1"/>
    </source>
</evidence>
<evidence type="ECO:0000256" key="3">
    <source>
        <dbReference type="SAM" id="Phobius"/>
    </source>
</evidence>
<protein>
    <recommendedName>
        <fullName evidence="4">AB hydrolase-1 domain-containing protein</fullName>
    </recommendedName>
</protein>
<dbReference type="GO" id="GO:0004301">
    <property type="term" value="F:epoxide hydrolase activity"/>
    <property type="evidence" value="ECO:0007669"/>
    <property type="project" value="UniProtKB-ARBA"/>
</dbReference>
<evidence type="ECO:0000256" key="1">
    <source>
        <dbReference type="ARBA" id="ARBA00022801"/>
    </source>
</evidence>
<dbReference type="PRINTS" id="PR00412">
    <property type="entry name" value="EPOXHYDRLASE"/>
</dbReference>
<feature type="transmembrane region" description="Helical" evidence="3">
    <location>
        <begin position="7"/>
        <end position="30"/>
    </location>
</feature>
<feature type="domain" description="AB hydrolase-1" evidence="4">
    <location>
        <begin position="82"/>
        <end position="199"/>
    </location>
</feature>